<dbReference type="EMBL" id="CP000934">
    <property type="protein sequence ID" value="ACE83262.1"/>
    <property type="molecule type" value="Genomic_DNA"/>
</dbReference>
<dbReference type="KEGG" id="cja:CJA_3301"/>
<evidence type="ECO:0000313" key="2">
    <source>
        <dbReference type="Proteomes" id="UP000001036"/>
    </source>
</evidence>
<dbReference type="AlphaFoldDB" id="B3PEJ9"/>
<sequence length="57" mass="6970">MNSAEQYPIAWAPLDDVFRRSLLRRFPYGLIYTLRNDELLVMAVMNLHREPDYWKQR</sequence>
<organism evidence="1 2">
    <name type="scientific">Cellvibrio japonicus (strain Ueda107)</name>
    <name type="common">Pseudomonas fluorescens subsp. cellulosa</name>
    <dbReference type="NCBI Taxonomy" id="498211"/>
    <lineage>
        <taxon>Bacteria</taxon>
        <taxon>Pseudomonadati</taxon>
        <taxon>Pseudomonadota</taxon>
        <taxon>Gammaproteobacteria</taxon>
        <taxon>Cellvibrionales</taxon>
        <taxon>Cellvibrionaceae</taxon>
        <taxon>Cellvibrio</taxon>
    </lineage>
</organism>
<evidence type="ECO:0000313" key="1">
    <source>
        <dbReference type="EMBL" id="ACE83262.1"/>
    </source>
</evidence>
<dbReference type="eggNOG" id="COG3668">
    <property type="taxonomic scope" value="Bacteria"/>
</dbReference>
<dbReference type="Proteomes" id="UP000001036">
    <property type="component" value="Chromosome"/>
</dbReference>
<accession>B3PEJ9</accession>
<reference evidence="1 2" key="1">
    <citation type="journal article" date="2008" name="J. Bacteriol.">
        <title>Insights into plant cell wall degradation from the genome sequence of the soil bacterium Cellvibrio japonicus.</title>
        <authorList>
            <person name="Deboy R.T."/>
            <person name="Mongodin E.F."/>
            <person name="Fouts D.E."/>
            <person name="Tailford L.E."/>
            <person name="Khouri H."/>
            <person name="Emerson J.B."/>
            <person name="Mohamoud Y."/>
            <person name="Watkins K."/>
            <person name="Henrissat B."/>
            <person name="Gilbert H.J."/>
            <person name="Nelson K.E."/>
        </authorList>
    </citation>
    <scope>NUCLEOTIDE SEQUENCE [LARGE SCALE GENOMIC DNA]</scope>
    <source>
        <strain evidence="1 2">Ueda107</strain>
    </source>
</reference>
<dbReference type="RefSeq" id="WP_012488877.1">
    <property type="nucleotide sequence ID" value="NC_010995.1"/>
</dbReference>
<proteinExistence type="predicted"/>
<evidence type="ECO:0008006" key="3">
    <source>
        <dbReference type="Google" id="ProtNLM"/>
    </source>
</evidence>
<name>B3PEJ9_CELJU</name>
<dbReference type="STRING" id="498211.CJA_3301"/>
<keyword evidence="2" id="KW-1185">Reference proteome</keyword>
<protein>
    <recommendedName>
        <fullName evidence="3">Plasmid stabilization system protein, RelE/ParE family</fullName>
    </recommendedName>
</protein>
<gene>
    <name evidence="1" type="ordered locus">CJA_3301</name>
</gene>
<dbReference type="HOGENOM" id="CLU_2988214_0_0_6"/>